<keyword evidence="2" id="KW-1185">Reference proteome</keyword>
<gene>
    <name evidence="1" type="ORF">C5F50_04050</name>
</gene>
<protein>
    <recommendedName>
        <fullName evidence="3">YtkA-like domain-containing protein</fullName>
    </recommendedName>
</protein>
<sequence>MKSLGIVLASVIVFFSGAFLLSAYSEESNSMMMQNGMGSMNMCQSMMNSIPQDVIIKTISSQVVSVDEESTVTLLVLDKETGEPMYNATVILHIEKGGPMEEMDNMNMMDMMGKMFEAENIGSGKYLIKVNVDEKGYHTMHTHGIPEGKSMMNNHMDIGIIAK</sequence>
<proteinExistence type="predicted"/>
<accession>A0A7D5R6Y0</accession>
<name>A0A7D5R6Y0_9ARCH</name>
<evidence type="ECO:0000313" key="1">
    <source>
        <dbReference type="EMBL" id="QLH06339.1"/>
    </source>
</evidence>
<evidence type="ECO:0008006" key="3">
    <source>
        <dbReference type="Google" id="ProtNLM"/>
    </source>
</evidence>
<dbReference type="AlphaFoldDB" id="A0A7D5R6Y0"/>
<dbReference type="OrthoDB" id="12172at2157"/>
<dbReference type="EMBL" id="CP026995">
    <property type="protein sequence ID" value="QLH06339.1"/>
    <property type="molecule type" value="Genomic_DNA"/>
</dbReference>
<dbReference type="Proteomes" id="UP000509478">
    <property type="component" value="Chromosome"/>
</dbReference>
<dbReference type="KEGG" id="nue:C5F50_04050"/>
<dbReference type="GeneID" id="56067214"/>
<reference evidence="1 2" key="1">
    <citation type="submission" date="2018-02" db="EMBL/GenBank/DDBJ databases">
        <title>Complete genome of Nitrosopumilus ureaphilus PS0.</title>
        <authorList>
            <person name="Qin W."/>
            <person name="Zheng Y."/>
            <person name="Stahl D.A."/>
        </authorList>
    </citation>
    <scope>NUCLEOTIDE SEQUENCE [LARGE SCALE GENOMIC DNA]</scope>
    <source>
        <strain evidence="1 2">PS0</strain>
    </source>
</reference>
<evidence type="ECO:0000313" key="2">
    <source>
        <dbReference type="Proteomes" id="UP000509478"/>
    </source>
</evidence>
<organism evidence="1 2">
    <name type="scientific">Nitrosopumilus ureiphilus</name>
    <dbReference type="NCBI Taxonomy" id="1470067"/>
    <lineage>
        <taxon>Archaea</taxon>
        <taxon>Nitrososphaerota</taxon>
        <taxon>Nitrososphaeria</taxon>
        <taxon>Nitrosopumilales</taxon>
        <taxon>Nitrosopumilaceae</taxon>
        <taxon>Nitrosopumilus</taxon>
    </lineage>
</organism>
<dbReference type="RefSeq" id="WP_179372413.1">
    <property type="nucleotide sequence ID" value="NZ_CP026995.1"/>
</dbReference>